<evidence type="ECO:0000256" key="1">
    <source>
        <dbReference type="SAM" id="MobiDB-lite"/>
    </source>
</evidence>
<keyword evidence="2" id="KW-0812">Transmembrane</keyword>
<keyword evidence="2" id="KW-0472">Membrane</keyword>
<feature type="region of interest" description="Disordered" evidence="1">
    <location>
        <begin position="356"/>
        <end position="394"/>
    </location>
</feature>
<feature type="transmembrane region" description="Helical" evidence="2">
    <location>
        <begin position="53"/>
        <end position="75"/>
    </location>
</feature>
<keyword evidence="2" id="KW-1133">Transmembrane helix</keyword>
<protein>
    <submittedName>
        <fullName evidence="3">Unannotated protein</fullName>
    </submittedName>
</protein>
<dbReference type="EMBL" id="CAEZVM010000004">
    <property type="protein sequence ID" value="CAB4625493.1"/>
    <property type="molecule type" value="Genomic_DNA"/>
</dbReference>
<organism evidence="3">
    <name type="scientific">freshwater metagenome</name>
    <dbReference type="NCBI Taxonomy" id="449393"/>
    <lineage>
        <taxon>unclassified sequences</taxon>
        <taxon>metagenomes</taxon>
        <taxon>ecological metagenomes</taxon>
    </lineage>
</organism>
<sequence>MTNKDEFDQRLAKADPTEKKVAPTLSDQLLTKAASGDSRLSLRSRFELASQNLRRLTVGSLVSGSAAVVVLALVVTAQPQPLIQLSGMQGARNSESAAAQMDGGADKMYMPFFNFEYLAGPNLSSETGSGQVYKLVRQSSAEEVLANVASVFDVSGSINKYPDFNETNPGYFFGQSKDPWGYDGQNPVISLWWSGTASWNYSNPIAYPASECEQTDEAGNCSSWTEYKPTPELLPTREEAVAKALEVFNATGLSVTEGDLRVDISEWGVNVSAALNVDGSPTNIEWYLGWSSTGVISYAGGHSVVPEAMGTFDTISALDSVARLADWRWSGSPSSIFYEKFQPSYASIEPAPFIRGDDSAVSESPSDGGEASSDVVEPTPITIDEPIPGDQPEPETRVLTIMEAESALLSVWDANGEVWLVPGFILVNDQGWFGAVISLIEGVLELPKETEIDIVPMPAEDSDLSNK</sequence>
<proteinExistence type="predicted"/>
<evidence type="ECO:0000256" key="2">
    <source>
        <dbReference type="SAM" id="Phobius"/>
    </source>
</evidence>
<name>A0A6J6IMB1_9ZZZZ</name>
<gene>
    <name evidence="3" type="ORF">UFOPK2032_00211</name>
</gene>
<feature type="region of interest" description="Disordered" evidence="1">
    <location>
        <begin position="1"/>
        <end position="20"/>
    </location>
</feature>
<evidence type="ECO:0000313" key="3">
    <source>
        <dbReference type="EMBL" id="CAB4625493.1"/>
    </source>
</evidence>
<accession>A0A6J6IMB1</accession>
<dbReference type="AlphaFoldDB" id="A0A6J6IMB1"/>
<feature type="compositionally biased region" description="Low complexity" evidence="1">
    <location>
        <begin position="377"/>
        <end position="388"/>
    </location>
</feature>
<reference evidence="3" key="1">
    <citation type="submission" date="2020-05" db="EMBL/GenBank/DDBJ databases">
        <authorList>
            <person name="Chiriac C."/>
            <person name="Salcher M."/>
            <person name="Ghai R."/>
            <person name="Kavagutti S V."/>
        </authorList>
    </citation>
    <scope>NUCLEOTIDE SEQUENCE</scope>
</reference>